<accession>A0A1M7GJY4</accession>
<dbReference type="InterPro" id="IPR018691">
    <property type="entry name" value="DUF2188"/>
</dbReference>
<dbReference type="Proteomes" id="UP000183208">
    <property type="component" value="Unassembled WGS sequence"/>
</dbReference>
<gene>
    <name evidence="1" type="ORF">SAMN05444171_6631</name>
</gene>
<sequence length="76" mass="8488">MAPAAIHIVPDDNFDDWIVRGDIGQEFGHFPTREEAELAAEPLARKREAELIVLLPDGRMSRKSFKKGDGPPDCSR</sequence>
<evidence type="ECO:0000313" key="2">
    <source>
        <dbReference type="Proteomes" id="UP000183208"/>
    </source>
</evidence>
<protein>
    <recommendedName>
        <fullName evidence="3">DUF2188 domain-containing protein</fullName>
    </recommendedName>
</protein>
<dbReference type="OrthoDB" id="8246587at2"/>
<dbReference type="EMBL" id="FNTI01000001">
    <property type="protein sequence ID" value="SEE20198.1"/>
    <property type="molecule type" value="Genomic_DNA"/>
</dbReference>
<organism evidence="1 2">
    <name type="scientific">Bradyrhizobium lablabi</name>
    <dbReference type="NCBI Taxonomy" id="722472"/>
    <lineage>
        <taxon>Bacteria</taxon>
        <taxon>Pseudomonadati</taxon>
        <taxon>Pseudomonadota</taxon>
        <taxon>Alphaproteobacteria</taxon>
        <taxon>Hyphomicrobiales</taxon>
        <taxon>Nitrobacteraceae</taxon>
        <taxon>Bradyrhizobium</taxon>
    </lineage>
</organism>
<dbReference type="AlphaFoldDB" id="A0A1M7GJY4"/>
<proteinExistence type="predicted"/>
<evidence type="ECO:0008006" key="3">
    <source>
        <dbReference type="Google" id="ProtNLM"/>
    </source>
</evidence>
<evidence type="ECO:0000313" key="1">
    <source>
        <dbReference type="EMBL" id="SEE20198.1"/>
    </source>
</evidence>
<dbReference type="Pfam" id="PF09954">
    <property type="entry name" value="DUF2188"/>
    <property type="match status" value="1"/>
</dbReference>
<name>A0A1M7GJY4_9BRAD</name>
<reference evidence="1 2" key="1">
    <citation type="submission" date="2016-10" db="EMBL/GenBank/DDBJ databases">
        <authorList>
            <person name="de Groot N.N."/>
        </authorList>
    </citation>
    <scope>NUCLEOTIDE SEQUENCE [LARGE SCALE GENOMIC DNA]</scope>
    <source>
        <strain evidence="1 2">GAS522</strain>
    </source>
</reference>
<dbReference type="RefSeq" id="WP_074827896.1">
    <property type="nucleotide sequence ID" value="NZ_FNTI01000001.1"/>
</dbReference>